<evidence type="ECO:0000313" key="3">
    <source>
        <dbReference type="EMBL" id="KAG5470108.1"/>
    </source>
</evidence>
<dbReference type="EMBL" id="JAFHLR010000032">
    <property type="protein sequence ID" value="KAG5470108.1"/>
    <property type="molecule type" value="Genomic_DNA"/>
</dbReference>
<evidence type="ECO:0000313" key="4">
    <source>
        <dbReference type="Proteomes" id="UP000674143"/>
    </source>
</evidence>
<keyword evidence="4" id="KW-1185">Reference proteome</keyword>
<evidence type="ECO:0000256" key="1">
    <source>
        <dbReference type="SAM" id="MobiDB-lite"/>
    </source>
</evidence>
<dbReference type="KEGG" id="loi:92358756"/>
<accession>A0A836KLH8</accession>
<protein>
    <submittedName>
        <fullName evidence="3">Uncharacterized protein</fullName>
    </submittedName>
</protein>
<keyword evidence="2" id="KW-1133">Transmembrane helix</keyword>
<organism evidence="3 4">
    <name type="scientific">Leishmania orientalis</name>
    <dbReference type="NCBI Taxonomy" id="2249476"/>
    <lineage>
        <taxon>Eukaryota</taxon>
        <taxon>Discoba</taxon>
        <taxon>Euglenozoa</taxon>
        <taxon>Kinetoplastea</taxon>
        <taxon>Metakinetoplastina</taxon>
        <taxon>Trypanosomatida</taxon>
        <taxon>Trypanosomatidae</taxon>
        <taxon>Leishmaniinae</taxon>
        <taxon>Leishmania</taxon>
    </lineage>
</organism>
<dbReference type="AlphaFoldDB" id="A0A836KLH8"/>
<keyword evidence="2" id="KW-0812">Transmembrane</keyword>
<dbReference type="GeneID" id="92358756"/>
<feature type="region of interest" description="Disordered" evidence="1">
    <location>
        <begin position="113"/>
        <end position="133"/>
    </location>
</feature>
<gene>
    <name evidence="3" type="ORF">LSCM4_02802</name>
</gene>
<proteinExistence type="predicted"/>
<reference evidence="4" key="1">
    <citation type="journal article" date="2021" name="Microbiol. Resour. Announc.">
        <title>LGAAP: Leishmaniinae Genome Assembly and Annotation Pipeline.</title>
        <authorList>
            <person name="Almutairi H."/>
            <person name="Urbaniak M.D."/>
            <person name="Bates M.D."/>
            <person name="Jariyapan N."/>
            <person name="Kwakye-Nuako G."/>
            <person name="Thomaz-Soccol V."/>
            <person name="Al-Salem W.S."/>
            <person name="Dillon R.J."/>
            <person name="Bates P.A."/>
            <person name="Gatherer D."/>
        </authorList>
    </citation>
    <scope>NUCLEOTIDE SEQUENCE [LARGE SCALE GENOMIC DNA]</scope>
</reference>
<dbReference type="Proteomes" id="UP000674143">
    <property type="component" value="Unassembled WGS sequence"/>
</dbReference>
<feature type="compositionally biased region" description="Basic and acidic residues" evidence="1">
    <location>
        <begin position="124"/>
        <end position="133"/>
    </location>
</feature>
<keyword evidence="2" id="KW-0472">Membrane</keyword>
<reference evidence="4" key="2">
    <citation type="journal article" date="2021" name="Sci. Data">
        <title>Chromosome-scale genome sequencing, assembly and annotation of six genomes from subfamily Leishmaniinae.</title>
        <authorList>
            <person name="Almutairi H."/>
            <person name="Urbaniak M.D."/>
            <person name="Bates M.D."/>
            <person name="Jariyapan N."/>
            <person name="Kwakye-Nuako G."/>
            <person name="Thomaz Soccol V."/>
            <person name="Al-Salem W.S."/>
            <person name="Dillon R.J."/>
            <person name="Bates P.A."/>
            <person name="Gatherer D."/>
        </authorList>
    </citation>
    <scope>NUCLEOTIDE SEQUENCE [LARGE SCALE GENOMIC DNA]</scope>
</reference>
<dbReference type="RefSeq" id="XP_067060374.1">
    <property type="nucleotide sequence ID" value="XM_067204822.1"/>
</dbReference>
<sequence length="133" mass="14637">MFSVLTTSSPSSNPNIELHIIPSLQKALVETRFGCRAHAMSTNPSQDTAAAPSPSPRTSLLKKVIIGTSVVLLVGVAWRAVYLSNQNEMKLRRAVRKSQNIRAALRDVPARRFSTTDVRPSPNQRKDLVERCG</sequence>
<evidence type="ECO:0000256" key="2">
    <source>
        <dbReference type="SAM" id="Phobius"/>
    </source>
</evidence>
<name>A0A836KLH8_9TRYP</name>
<feature type="compositionally biased region" description="Polar residues" evidence="1">
    <location>
        <begin position="113"/>
        <end position="123"/>
    </location>
</feature>
<feature type="transmembrane region" description="Helical" evidence="2">
    <location>
        <begin position="64"/>
        <end position="83"/>
    </location>
</feature>
<comment type="caution">
    <text evidence="3">The sequence shown here is derived from an EMBL/GenBank/DDBJ whole genome shotgun (WGS) entry which is preliminary data.</text>
</comment>